<feature type="signal peptide" evidence="2">
    <location>
        <begin position="1"/>
        <end position="30"/>
    </location>
</feature>
<dbReference type="Gene3D" id="3.40.190.10">
    <property type="entry name" value="Periplasmic binding protein-like II"/>
    <property type="match status" value="1"/>
</dbReference>
<dbReference type="EMBL" id="JAQSIO010000002">
    <property type="protein sequence ID" value="MDD0814333.1"/>
    <property type="molecule type" value="Genomic_DNA"/>
</dbReference>
<comment type="similarity">
    <text evidence="1">Belongs to the UPF0065 (bug) family.</text>
</comment>
<name>A0ABT5MCN9_9BURK</name>
<dbReference type="SUPFAM" id="SSF53850">
    <property type="entry name" value="Periplasmic binding protein-like II"/>
    <property type="match status" value="1"/>
</dbReference>
<evidence type="ECO:0000313" key="3">
    <source>
        <dbReference type="EMBL" id="MDD0814333.1"/>
    </source>
</evidence>
<gene>
    <name evidence="3" type="ORF">PSQ39_06795</name>
</gene>
<protein>
    <submittedName>
        <fullName evidence="3">Tripartite tricarboxylate transporter substrate binding protein</fullName>
    </submittedName>
</protein>
<sequence length="332" mass="34944">MTPKHPRTNLHWIQLTTLALFIAASGSSGAQTDTAWPSKPVKIVVPYGPGGAVDVVTRKLAQKLTEQTGQSFYIENKAGGTGTIGANQVARAEADGYTLMANDTTFSLLPHIFKKLPFDVNQDLVPVSAFVFAPMALAVNASAPYTQLQDLLAAAKREPNRVSYGTGGPGTTPHFATEALGIAAGVNFMHVPFKGAGEATQAVLSNTVDFQIASPAGVMGNVKGGKMRVLAVSGDKRVNALPDAPTFAEAGVRWNGVVNWTGLWAPKNTPAPVLQKLQAEIAKAMASADLKAFADNMGAEARQIGASDMAKMLKDSTEAWGKVVTHTAFEKQ</sequence>
<dbReference type="InterPro" id="IPR005064">
    <property type="entry name" value="BUG"/>
</dbReference>
<dbReference type="Pfam" id="PF03401">
    <property type="entry name" value="TctC"/>
    <property type="match status" value="1"/>
</dbReference>
<evidence type="ECO:0000256" key="2">
    <source>
        <dbReference type="SAM" id="SignalP"/>
    </source>
</evidence>
<evidence type="ECO:0000313" key="4">
    <source>
        <dbReference type="Proteomes" id="UP001528672"/>
    </source>
</evidence>
<dbReference type="PANTHER" id="PTHR42928">
    <property type="entry name" value="TRICARBOXYLATE-BINDING PROTEIN"/>
    <property type="match status" value="1"/>
</dbReference>
<dbReference type="PIRSF" id="PIRSF017082">
    <property type="entry name" value="YflP"/>
    <property type="match status" value="1"/>
</dbReference>
<accession>A0ABT5MCN9</accession>
<dbReference type="RefSeq" id="WP_273925951.1">
    <property type="nucleotide sequence ID" value="NZ_JAQSIO010000002.1"/>
</dbReference>
<proteinExistence type="inferred from homology"/>
<evidence type="ECO:0000256" key="1">
    <source>
        <dbReference type="ARBA" id="ARBA00006987"/>
    </source>
</evidence>
<feature type="chain" id="PRO_5047412628" evidence="2">
    <location>
        <begin position="31"/>
        <end position="332"/>
    </location>
</feature>
<dbReference type="CDD" id="cd07012">
    <property type="entry name" value="PBP2_Bug_TTT"/>
    <property type="match status" value="1"/>
</dbReference>
<dbReference type="Proteomes" id="UP001528672">
    <property type="component" value="Unassembled WGS sequence"/>
</dbReference>
<dbReference type="InterPro" id="IPR042100">
    <property type="entry name" value="Bug_dom1"/>
</dbReference>
<comment type="caution">
    <text evidence="3">The sequence shown here is derived from an EMBL/GenBank/DDBJ whole genome shotgun (WGS) entry which is preliminary data.</text>
</comment>
<organism evidence="3 4">
    <name type="scientific">Curvibacter microcysteis</name>
    <dbReference type="NCBI Taxonomy" id="3026419"/>
    <lineage>
        <taxon>Bacteria</taxon>
        <taxon>Pseudomonadati</taxon>
        <taxon>Pseudomonadota</taxon>
        <taxon>Betaproteobacteria</taxon>
        <taxon>Burkholderiales</taxon>
        <taxon>Comamonadaceae</taxon>
        <taxon>Curvibacter</taxon>
    </lineage>
</organism>
<reference evidence="3 4" key="1">
    <citation type="submission" date="2023-02" db="EMBL/GenBank/DDBJ databases">
        <title>Bacterial whole genome sequence for Curvibacter sp. HBC28.</title>
        <authorList>
            <person name="Le V."/>
            <person name="Ko S.-R."/>
            <person name="Ahn C.-Y."/>
            <person name="Oh H.-M."/>
        </authorList>
    </citation>
    <scope>NUCLEOTIDE SEQUENCE [LARGE SCALE GENOMIC DNA]</scope>
    <source>
        <strain evidence="3 4">HBC28</strain>
    </source>
</reference>
<keyword evidence="4" id="KW-1185">Reference proteome</keyword>
<keyword evidence="2" id="KW-0732">Signal</keyword>
<dbReference type="PANTHER" id="PTHR42928:SF5">
    <property type="entry name" value="BLR1237 PROTEIN"/>
    <property type="match status" value="1"/>
</dbReference>
<dbReference type="Gene3D" id="3.40.190.150">
    <property type="entry name" value="Bordetella uptake gene, domain 1"/>
    <property type="match status" value="1"/>
</dbReference>